<evidence type="ECO:0000256" key="1">
    <source>
        <dbReference type="SAM" id="MobiDB-lite"/>
    </source>
</evidence>
<protein>
    <submittedName>
        <fullName evidence="3">Uncharacterized protein</fullName>
    </submittedName>
</protein>
<dbReference type="EMBL" id="CP073041">
    <property type="protein sequence ID" value="UXE63728.1"/>
    <property type="molecule type" value="Genomic_DNA"/>
</dbReference>
<dbReference type="Proteomes" id="UP001065613">
    <property type="component" value="Chromosome"/>
</dbReference>
<accession>A0A977L1D1</accession>
<feature type="compositionally biased region" description="Low complexity" evidence="1">
    <location>
        <begin position="155"/>
        <end position="165"/>
    </location>
</feature>
<keyword evidence="2" id="KW-0472">Membrane</keyword>
<reference evidence="3" key="1">
    <citation type="submission" date="2021-04" db="EMBL/GenBank/DDBJ databases">
        <title>Genome sequence of Woronichinia naegeliana from Washington state freshwater lake bloom.</title>
        <authorList>
            <person name="Dreher T.W."/>
        </authorList>
    </citation>
    <scope>NUCLEOTIDE SEQUENCE</scope>
    <source>
        <strain evidence="3">WA131</strain>
    </source>
</reference>
<sequence length="317" mass="34972">MSDGQALSKTEVIAQLQTTIGQLEGIIQTLQTESAVLPDRLDLDNLVNTTTQLRQTLLPIPSSNIDSSVDSDPDDFDLLKTEDEDEEIIDAVQAIDRLLPSFNRLQNWWDRVLGRIRQWLPRKINEKLTDWGLTSLLTVLVVIALLSSVVLLSSPSSTVDSSTTTEVNGADNSLSSQPSFPEPIAAPENLEAPAEPKPIELAPPSPPPLTPEQSLLGAIQREVDDLTRRYPDGLILAIAPDFDHNHLTLTLADSWYRLTPKRQDTLVDGIFKRSQKLTFQKLSLIRGDGTLLARSPVVGQTMIIVQRQLPEPVTPSL</sequence>
<name>A0A977L1D1_9CYAN</name>
<keyword evidence="2" id="KW-1133">Transmembrane helix</keyword>
<feature type="transmembrane region" description="Helical" evidence="2">
    <location>
        <begin position="131"/>
        <end position="152"/>
    </location>
</feature>
<proteinExistence type="predicted"/>
<dbReference type="AlphaFoldDB" id="A0A977L1D1"/>
<feature type="region of interest" description="Disordered" evidence="1">
    <location>
        <begin position="155"/>
        <end position="186"/>
    </location>
</feature>
<dbReference type="KEGG" id="wna:KA717_14795"/>
<evidence type="ECO:0000256" key="2">
    <source>
        <dbReference type="SAM" id="Phobius"/>
    </source>
</evidence>
<keyword evidence="2" id="KW-0812">Transmembrane</keyword>
<feature type="compositionally biased region" description="Polar residues" evidence="1">
    <location>
        <begin position="166"/>
        <end position="179"/>
    </location>
</feature>
<gene>
    <name evidence="3" type="ORF">KA717_14795</name>
</gene>
<evidence type="ECO:0000313" key="3">
    <source>
        <dbReference type="EMBL" id="UXE63728.1"/>
    </source>
</evidence>
<organism evidence="3">
    <name type="scientific">Woronichinia naegeliana WA131</name>
    <dbReference type="NCBI Taxonomy" id="2824559"/>
    <lineage>
        <taxon>Bacteria</taxon>
        <taxon>Bacillati</taxon>
        <taxon>Cyanobacteriota</taxon>
        <taxon>Cyanophyceae</taxon>
        <taxon>Synechococcales</taxon>
        <taxon>Coelosphaeriaceae</taxon>
        <taxon>Woronichinia</taxon>
    </lineage>
</organism>